<dbReference type="Pfam" id="PF21706">
    <property type="entry name" value="FCSD_central"/>
    <property type="match status" value="1"/>
</dbReference>
<dbReference type="Gene3D" id="3.90.760.10">
    <property type="entry name" value="Flavocytochrome c sulphide dehydrogenase, flavin-binding domain"/>
    <property type="match status" value="1"/>
</dbReference>
<proteinExistence type="predicted"/>
<dbReference type="GO" id="GO:0050660">
    <property type="term" value="F:flavin adenine dinucleotide binding"/>
    <property type="evidence" value="ECO:0007669"/>
    <property type="project" value="InterPro"/>
</dbReference>
<dbReference type="PRINTS" id="PR00368">
    <property type="entry name" value="FADPNR"/>
</dbReference>
<protein>
    <submittedName>
        <fullName evidence="6">Sulfide dehydrogenase [flavocytochrome C] flavoprotein chain</fullName>
        <ecNumber evidence="6">1.8.2.-</ecNumber>
    </submittedName>
</protein>
<feature type="domain" description="FAD/NAD(P)-binding" evidence="3">
    <location>
        <begin position="33"/>
        <end position="148"/>
    </location>
</feature>
<feature type="domain" description="Flavocytochrome c sulphide dehydrogenase flavin-binding" evidence="4">
    <location>
        <begin position="360"/>
        <end position="427"/>
    </location>
</feature>
<evidence type="ECO:0000259" key="4">
    <source>
        <dbReference type="Pfam" id="PF09242"/>
    </source>
</evidence>
<dbReference type="Pfam" id="PF09242">
    <property type="entry name" value="FCSD-flav_bind"/>
    <property type="match status" value="1"/>
</dbReference>
<keyword evidence="2" id="KW-0274">FAD</keyword>
<keyword evidence="6" id="KW-0560">Oxidoreductase</keyword>
<dbReference type="AlphaFoldDB" id="A0A484H4V1"/>
<sequence>MFNVNRRGFLKLTTAATLPVFGVPSIARGASQKVVVIGGGPGGATAAKYLKMASPQLNVTLIEASAEYIACFLSNEALIGRRTMDSLTVRFDGLKQHGINIVLDTVTGLDPASKRVSTREGKTYAYDRCVVAPGIDFRWDAIEGYNEMTSATIPHAWKAGAQTQLLRKQIESMKDGGTVIIVAPPNPFRCPPGPYERASLLAHYFKSHGKTKSKIIILDPKDDFIKKELFIQAWSRMYGYGTPDSMIQWIAGADGGKVDKIDPKTLMVQAQIDDFKADVLNVIPPQKAGAIAAAAGLTDRNGWCLVNQKTFESTLHTGVYVIGDSCVAGIMPKSAYSANSQAKVAASAIIASLEGREPETPSYVNTCYSIAGHDYGFSVAAVYTFDDDKQVITGKSAITASDASPEMLKREVAYAHSWFNNIVADSWQ</sequence>
<name>A0A484H4V1_9ZZZZ</name>
<dbReference type="PANTHER" id="PTHR43755">
    <property type="match status" value="1"/>
</dbReference>
<evidence type="ECO:0000259" key="3">
    <source>
        <dbReference type="Pfam" id="PF07992"/>
    </source>
</evidence>
<dbReference type="SUPFAM" id="SSF51905">
    <property type="entry name" value="FAD/NAD(P)-binding domain"/>
    <property type="match status" value="2"/>
</dbReference>
<dbReference type="GO" id="GO:0016491">
    <property type="term" value="F:oxidoreductase activity"/>
    <property type="evidence" value="ECO:0007669"/>
    <property type="project" value="UniProtKB-KW"/>
</dbReference>
<feature type="domain" description="Sulfide dehydrogenase [flavocytochrome c] flavoprotein chain central" evidence="5">
    <location>
        <begin position="163"/>
        <end position="284"/>
    </location>
</feature>
<keyword evidence="1" id="KW-0285">Flavoprotein</keyword>
<dbReference type="EMBL" id="LR026963">
    <property type="protein sequence ID" value="VBB68896.1"/>
    <property type="molecule type" value="Genomic_DNA"/>
</dbReference>
<evidence type="ECO:0000256" key="1">
    <source>
        <dbReference type="ARBA" id="ARBA00022630"/>
    </source>
</evidence>
<dbReference type="InterPro" id="IPR015323">
    <property type="entry name" value="FlavoCytC_S_DH_flav-bd"/>
</dbReference>
<dbReference type="Pfam" id="PF07992">
    <property type="entry name" value="Pyr_redox_2"/>
    <property type="match status" value="1"/>
</dbReference>
<dbReference type="InterPro" id="IPR052541">
    <property type="entry name" value="SQRD"/>
</dbReference>
<dbReference type="EC" id="1.8.2.-" evidence="6"/>
<dbReference type="InterPro" id="IPR023753">
    <property type="entry name" value="FAD/NAD-binding_dom"/>
</dbReference>
<dbReference type="InterPro" id="IPR016156">
    <property type="entry name" value="FAD/NAD-linked_Rdtase_dimer_sf"/>
</dbReference>
<dbReference type="InterPro" id="IPR036188">
    <property type="entry name" value="FAD/NAD-bd_sf"/>
</dbReference>
<dbReference type="Gene3D" id="3.50.50.60">
    <property type="entry name" value="FAD/NAD(P)-binding domain"/>
    <property type="match status" value="2"/>
</dbReference>
<evidence type="ECO:0000259" key="5">
    <source>
        <dbReference type="Pfam" id="PF21706"/>
    </source>
</evidence>
<accession>A0A484H4V1</accession>
<dbReference type="InterPro" id="IPR037092">
    <property type="entry name" value="FlavoCytC_S_DH_flav-bd_sf"/>
</dbReference>
<evidence type="ECO:0000313" key="6">
    <source>
        <dbReference type="EMBL" id="VBB68896.1"/>
    </source>
</evidence>
<evidence type="ECO:0000256" key="2">
    <source>
        <dbReference type="ARBA" id="ARBA00022827"/>
    </source>
</evidence>
<dbReference type="InterPro" id="IPR049386">
    <property type="entry name" value="FCSD_central"/>
</dbReference>
<gene>
    <name evidence="6" type="ORF">RIEGSTA812A_PEG_369</name>
</gene>
<dbReference type="SUPFAM" id="SSF55424">
    <property type="entry name" value="FAD/NAD-linked reductases, dimerisation (C-terminal) domain"/>
    <property type="match status" value="1"/>
</dbReference>
<reference evidence="6" key="1">
    <citation type="submission" date="2018-10" db="EMBL/GenBank/DDBJ databases">
        <authorList>
            <person name="Gruber-Vodicka H."/>
            <person name="Jaeckle O."/>
        </authorList>
    </citation>
    <scope>NUCLEOTIDE SEQUENCE</scope>
</reference>
<dbReference type="FunFam" id="3.50.50.60:FF:000234">
    <property type="entry name" value="Flavocytochrome C sulfide dehydrogenase"/>
    <property type="match status" value="1"/>
</dbReference>
<dbReference type="PANTHER" id="PTHR43755:SF1">
    <property type="entry name" value="FAD-DEPENDENT PYRIDINE NUCLEOTIDE-DISULPHIDE OXIDOREDUCTASE"/>
    <property type="match status" value="1"/>
</dbReference>
<organism evidence="6">
    <name type="scientific">invertebrate metagenome</name>
    <dbReference type="NCBI Taxonomy" id="1711999"/>
    <lineage>
        <taxon>unclassified sequences</taxon>
        <taxon>metagenomes</taxon>
        <taxon>organismal metagenomes</taxon>
    </lineage>
</organism>